<dbReference type="GeneID" id="35445185"/>
<proteinExistence type="predicted"/>
<organism evidence="2 3">
    <name type="scientific">Rhizopus microsporus ATCC 52813</name>
    <dbReference type="NCBI Taxonomy" id="1340429"/>
    <lineage>
        <taxon>Eukaryota</taxon>
        <taxon>Fungi</taxon>
        <taxon>Fungi incertae sedis</taxon>
        <taxon>Mucoromycota</taxon>
        <taxon>Mucoromycotina</taxon>
        <taxon>Mucoromycetes</taxon>
        <taxon>Mucorales</taxon>
        <taxon>Mucorineae</taxon>
        <taxon>Rhizopodaceae</taxon>
        <taxon>Rhizopus</taxon>
    </lineage>
</organism>
<gene>
    <name evidence="2" type="ORF">RHIMIDRAFT_295561</name>
</gene>
<evidence type="ECO:0000256" key="1">
    <source>
        <dbReference type="SAM" id="MobiDB-lite"/>
    </source>
</evidence>
<protein>
    <submittedName>
        <fullName evidence="2">Uncharacterized protein</fullName>
    </submittedName>
</protein>
<dbReference type="Proteomes" id="UP000242254">
    <property type="component" value="Unassembled WGS sequence"/>
</dbReference>
<evidence type="ECO:0000313" key="2">
    <source>
        <dbReference type="EMBL" id="PHZ07829.1"/>
    </source>
</evidence>
<dbReference type="EMBL" id="KZ303870">
    <property type="protein sequence ID" value="PHZ07829.1"/>
    <property type="molecule type" value="Genomic_DNA"/>
</dbReference>
<feature type="compositionally biased region" description="Low complexity" evidence="1">
    <location>
        <begin position="88"/>
        <end position="135"/>
    </location>
</feature>
<feature type="region of interest" description="Disordered" evidence="1">
    <location>
        <begin position="75"/>
        <end position="152"/>
    </location>
</feature>
<keyword evidence="3" id="KW-1185">Reference proteome</keyword>
<dbReference type="RefSeq" id="XP_023461537.1">
    <property type="nucleotide sequence ID" value="XM_023614196.1"/>
</dbReference>
<reference evidence="2 3" key="1">
    <citation type="journal article" date="2016" name="Proc. Natl. Acad. Sci. U.S.A.">
        <title>Lipid metabolic changes in an early divergent fungus govern the establishment of a mutualistic symbiosis with endobacteria.</title>
        <authorList>
            <person name="Lastovetsky O.A."/>
            <person name="Gaspar M.L."/>
            <person name="Mondo S.J."/>
            <person name="LaButti K.M."/>
            <person name="Sandor L."/>
            <person name="Grigoriev I.V."/>
            <person name="Henry S.A."/>
            <person name="Pawlowska T.E."/>
        </authorList>
    </citation>
    <scope>NUCLEOTIDE SEQUENCE [LARGE SCALE GENOMIC DNA]</scope>
    <source>
        <strain evidence="2 3">ATCC 52813</strain>
    </source>
</reference>
<dbReference type="AlphaFoldDB" id="A0A2G4SGF0"/>
<name>A0A2G4SGF0_RHIZD</name>
<sequence length="211" mass="22639">MQPSRCTIPTTTATDRIGRAPLNLHLDRPTLGPSLDRSLCITQQPSTPNLCHLELSPTGGMGECLFTGMASSTRPTISCSTVEHDSPDTATTDATPAASHSHHAQLALSPLVPASSPSSSPSSSTTSAPSLAASLGKRRSISSVNSEEYQMDDACLEPRPKRARQLTINAAARTLLDSSHLGSKRQYAFRQQAYRLWCDAQEYDYLDPSPT</sequence>
<accession>A0A2G4SGF0</accession>
<evidence type="ECO:0000313" key="3">
    <source>
        <dbReference type="Proteomes" id="UP000242254"/>
    </source>
</evidence>